<feature type="region of interest" description="Disordered" evidence="1">
    <location>
        <begin position="247"/>
        <end position="269"/>
    </location>
</feature>
<accession>A0A8E0RR31</accession>
<dbReference type="AlphaFoldDB" id="A0A8E0RR31"/>
<dbReference type="PANTHER" id="PTHR21600">
    <property type="entry name" value="MITOCHONDRIAL RNA PSEUDOURIDINE SYNTHASE"/>
    <property type="match status" value="1"/>
</dbReference>
<sequence>MEPAIKIPRRAKKISEEKKVQQKMSLRARRQERKRSTEDFDHYENMNVSEYYFENQFRKASFLSRSCPHVFFALVRMTSGVMIAAKNYDASLRIATQIGEREVKKYYICCVDGLFPSNINNQNDSAPDSSVDYQADDVVKCTEPLGPLCSKMGLHAVMRESEGGKPARTHFIRLVYDAVSHTSLVLCRLYTGRTHQIRVHLQFLGYPIVEDPLYNSTDWGPEKGKNAQYGIPIEEVIQRISNSRTASAYLQKDDEGEEQNKGLPQDSLGHERTPFERFVARVHRDRSSLDSTVQDQLIASFDPHCPDCQRCYRDPEMHQLVLRLHAYRYTGSDWTYTAPLPDWAMSTVPAGLSLTDRIETCIARLEAN</sequence>
<dbReference type="GO" id="GO:0000455">
    <property type="term" value="P:enzyme-directed rRNA pseudouridine synthesis"/>
    <property type="evidence" value="ECO:0007669"/>
    <property type="project" value="TreeGrafter"/>
</dbReference>
<evidence type="ECO:0000313" key="3">
    <source>
        <dbReference type="EMBL" id="KAA0190972.1"/>
    </source>
</evidence>
<evidence type="ECO:0000313" key="4">
    <source>
        <dbReference type="Proteomes" id="UP000728185"/>
    </source>
</evidence>
<dbReference type="InterPro" id="IPR050188">
    <property type="entry name" value="RluA_PseudoU_synthase"/>
</dbReference>
<dbReference type="Proteomes" id="UP000728185">
    <property type="component" value="Unassembled WGS sequence"/>
</dbReference>
<name>A0A8E0RR31_9TREM</name>
<protein>
    <submittedName>
        <fullName evidence="3">Pseudouridine synthase</fullName>
    </submittedName>
</protein>
<evidence type="ECO:0000256" key="1">
    <source>
        <dbReference type="SAM" id="MobiDB-lite"/>
    </source>
</evidence>
<dbReference type="EMBL" id="LUCM01006645">
    <property type="protein sequence ID" value="KAA0190972.1"/>
    <property type="molecule type" value="Genomic_DNA"/>
</dbReference>
<gene>
    <name evidence="3" type="ORF">FBUS_03689</name>
</gene>
<proteinExistence type="predicted"/>
<comment type="caution">
    <text evidence="3">The sequence shown here is derived from an EMBL/GenBank/DDBJ whole genome shotgun (WGS) entry which is preliminary data.</text>
</comment>
<dbReference type="InterPro" id="IPR006145">
    <property type="entry name" value="PsdUridine_synth_RsuA/RluA"/>
</dbReference>
<organism evidence="3 4">
    <name type="scientific">Fasciolopsis buskii</name>
    <dbReference type="NCBI Taxonomy" id="27845"/>
    <lineage>
        <taxon>Eukaryota</taxon>
        <taxon>Metazoa</taxon>
        <taxon>Spiralia</taxon>
        <taxon>Lophotrochozoa</taxon>
        <taxon>Platyhelminthes</taxon>
        <taxon>Trematoda</taxon>
        <taxon>Digenea</taxon>
        <taxon>Plagiorchiida</taxon>
        <taxon>Echinostomata</taxon>
        <taxon>Echinostomatoidea</taxon>
        <taxon>Fasciolidae</taxon>
        <taxon>Fasciolopsis</taxon>
    </lineage>
</organism>
<reference evidence="3" key="1">
    <citation type="submission" date="2019-05" db="EMBL/GenBank/DDBJ databases">
        <title>Annotation for the trematode Fasciolopsis buski.</title>
        <authorList>
            <person name="Choi Y.-J."/>
        </authorList>
    </citation>
    <scope>NUCLEOTIDE SEQUENCE</scope>
    <source>
        <strain evidence="3">HT</strain>
        <tissue evidence="3">Whole worm</tissue>
    </source>
</reference>
<dbReference type="GO" id="GO:0003723">
    <property type="term" value="F:RNA binding"/>
    <property type="evidence" value="ECO:0007669"/>
    <property type="project" value="InterPro"/>
</dbReference>
<dbReference type="GO" id="GO:0009982">
    <property type="term" value="F:pseudouridine synthase activity"/>
    <property type="evidence" value="ECO:0007669"/>
    <property type="project" value="InterPro"/>
</dbReference>
<feature type="region of interest" description="Disordered" evidence="1">
    <location>
        <begin position="1"/>
        <end position="37"/>
    </location>
</feature>
<feature type="domain" description="Pseudouridine synthase RsuA/RluA-like" evidence="2">
    <location>
        <begin position="76"/>
        <end position="202"/>
    </location>
</feature>
<dbReference type="InterPro" id="IPR020103">
    <property type="entry name" value="PsdUridine_synth_cat_dom_sf"/>
</dbReference>
<dbReference type="Gene3D" id="3.30.2350.10">
    <property type="entry name" value="Pseudouridine synthase"/>
    <property type="match status" value="1"/>
</dbReference>
<evidence type="ECO:0000259" key="2">
    <source>
        <dbReference type="Pfam" id="PF00849"/>
    </source>
</evidence>
<dbReference type="OrthoDB" id="424794at2759"/>
<dbReference type="SUPFAM" id="SSF55120">
    <property type="entry name" value="Pseudouridine synthase"/>
    <property type="match status" value="1"/>
</dbReference>
<dbReference type="PANTHER" id="PTHR21600:SF40">
    <property type="entry name" value="PSEUDOURIDYLATE SYNTHASE RPUSD2"/>
    <property type="match status" value="1"/>
</dbReference>
<dbReference type="Pfam" id="PF00849">
    <property type="entry name" value="PseudoU_synth_2"/>
    <property type="match status" value="1"/>
</dbReference>
<keyword evidence="4" id="KW-1185">Reference proteome</keyword>